<sequence>MASPSKNQNYAYLSRLSTQKLLELLAAAPAPAETPEDKAYIDAIVEVVLEREERHPTGLLPDPEQAWEEFQQYYNTPEGEDLSLYPAENPGTAPSEPAPSQTEYRPQRRPKRHFFRRVVIVAAVVVCIALPPALGFENVFQMFGAWTDEVFVFTGNGKNGLIREYEDLKVLNKEYQNLKDALDAVNIGTDIIPNWLPDGFSEDTISVNELSGINRIEVRAYYTNQESVITIAYSRIPDDTREGTSTFEKDDIAVEELEIGGITHYIFENLGVRTAVWSKENIECSISGDISDSDIKQMIYSIYEEGNQKVCER</sequence>
<protein>
    <submittedName>
        <fullName evidence="1">DUF4367 domain-containing protein</fullName>
    </submittedName>
</protein>
<reference evidence="1 2" key="1">
    <citation type="journal article" date="2019" name="Nat. Med.">
        <title>A library of human gut bacterial isolates paired with longitudinal multiomics data enables mechanistic microbiome research.</title>
        <authorList>
            <person name="Poyet M."/>
            <person name="Groussin M."/>
            <person name="Gibbons S.M."/>
            <person name="Avila-Pacheco J."/>
            <person name="Jiang X."/>
            <person name="Kearney S.M."/>
            <person name="Perrotta A.R."/>
            <person name="Berdy B."/>
            <person name="Zhao S."/>
            <person name="Lieberman T.D."/>
            <person name="Swanson P.K."/>
            <person name="Smith M."/>
            <person name="Roesemann S."/>
            <person name="Alexander J.E."/>
            <person name="Rich S.A."/>
            <person name="Livny J."/>
            <person name="Vlamakis H."/>
            <person name="Clish C."/>
            <person name="Bullock K."/>
            <person name="Deik A."/>
            <person name="Scott J."/>
            <person name="Pierce K.A."/>
            <person name="Xavier R.J."/>
            <person name="Alm E.J."/>
        </authorList>
    </citation>
    <scope>NUCLEOTIDE SEQUENCE [LARGE SCALE GENOMIC DNA]</scope>
    <source>
        <strain evidence="1 2">BIOML-A5</strain>
    </source>
</reference>
<gene>
    <name evidence="1" type="ORF">GKE90_05465</name>
</gene>
<name>A0A174WHT5_FLAPL</name>
<dbReference type="RefSeq" id="WP_009260042.1">
    <property type="nucleotide sequence ID" value="NZ_CP084007.1"/>
</dbReference>
<evidence type="ECO:0000313" key="1">
    <source>
        <dbReference type="EMBL" id="MSB48152.1"/>
    </source>
</evidence>
<dbReference type="EMBL" id="WKPO01000005">
    <property type="protein sequence ID" value="MSB48152.1"/>
    <property type="molecule type" value="Genomic_DNA"/>
</dbReference>
<evidence type="ECO:0000313" key="2">
    <source>
        <dbReference type="Proteomes" id="UP000429811"/>
    </source>
</evidence>
<dbReference type="AlphaFoldDB" id="A0A174WHT5"/>
<dbReference type="InterPro" id="IPR025377">
    <property type="entry name" value="DUF4367"/>
</dbReference>
<proteinExistence type="predicted"/>
<comment type="caution">
    <text evidence="1">The sequence shown here is derived from an EMBL/GenBank/DDBJ whole genome shotgun (WGS) entry which is preliminary data.</text>
</comment>
<dbReference type="Proteomes" id="UP000429811">
    <property type="component" value="Unassembled WGS sequence"/>
</dbReference>
<organism evidence="1 2">
    <name type="scientific">Flavonifractor plautii</name>
    <name type="common">Fusobacterium plautii</name>
    <dbReference type="NCBI Taxonomy" id="292800"/>
    <lineage>
        <taxon>Bacteria</taxon>
        <taxon>Bacillati</taxon>
        <taxon>Bacillota</taxon>
        <taxon>Clostridia</taxon>
        <taxon>Eubacteriales</taxon>
        <taxon>Oscillospiraceae</taxon>
        <taxon>Flavonifractor</taxon>
    </lineage>
</organism>
<dbReference type="Pfam" id="PF14285">
    <property type="entry name" value="DUF4367"/>
    <property type="match status" value="1"/>
</dbReference>
<accession>A0A174WHT5</accession>